<evidence type="ECO:0000259" key="2">
    <source>
        <dbReference type="PROSITE" id="PS50075"/>
    </source>
</evidence>
<dbReference type="InterPro" id="IPR023213">
    <property type="entry name" value="CAT-like_dom_sf"/>
</dbReference>
<dbReference type="RefSeq" id="WP_135448592.1">
    <property type="nucleotide sequence ID" value="NZ_RHFF01000038.1"/>
</dbReference>
<evidence type="ECO:0000256" key="1">
    <source>
        <dbReference type="ARBA" id="ARBA00001957"/>
    </source>
</evidence>
<dbReference type="PANTHER" id="PTHR45527:SF1">
    <property type="entry name" value="FATTY ACID SYNTHASE"/>
    <property type="match status" value="1"/>
</dbReference>
<dbReference type="GO" id="GO:0043041">
    <property type="term" value="P:amino acid activation for nonribosomal peptide biosynthetic process"/>
    <property type="evidence" value="ECO:0007669"/>
    <property type="project" value="TreeGrafter"/>
</dbReference>
<protein>
    <recommendedName>
        <fullName evidence="2">Carrier domain-containing protein</fullName>
    </recommendedName>
</protein>
<evidence type="ECO:0000313" key="3">
    <source>
        <dbReference type="EMBL" id="TGD36387.1"/>
    </source>
</evidence>
<dbReference type="Proteomes" id="UP000297736">
    <property type="component" value="Unassembled WGS sequence"/>
</dbReference>
<dbReference type="InterPro" id="IPR009081">
    <property type="entry name" value="PP-bd_ACP"/>
</dbReference>
<comment type="caution">
    <text evidence="3">The sequence shown here is derived from an EMBL/GenBank/DDBJ whole genome shotgun (WGS) entry which is preliminary data.</text>
</comment>
<dbReference type="EMBL" id="RHFF01000038">
    <property type="protein sequence ID" value="TGD36387.1"/>
    <property type="molecule type" value="Genomic_DNA"/>
</dbReference>
<dbReference type="PANTHER" id="PTHR45527">
    <property type="entry name" value="NONRIBOSOMAL PEPTIDE SYNTHETASE"/>
    <property type="match status" value="1"/>
</dbReference>
<accession>A0A4Z0KD14</accession>
<dbReference type="SUPFAM" id="SSF47336">
    <property type="entry name" value="ACP-like"/>
    <property type="match status" value="1"/>
</dbReference>
<dbReference type="PROSITE" id="PS50075">
    <property type="entry name" value="CARRIER"/>
    <property type="match status" value="1"/>
</dbReference>
<dbReference type="InterPro" id="IPR036736">
    <property type="entry name" value="ACP-like_sf"/>
</dbReference>
<dbReference type="Gene3D" id="3.30.559.10">
    <property type="entry name" value="Chloramphenicol acetyltransferase-like domain"/>
    <property type="match status" value="1"/>
</dbReference>
<organism evidence="3 4">
    <name type="scientific">Brevibacterium aurantiacum</name>
    <dbReference type="NCBI Taxonomy" id="273384"/>
    <lineage>
        <taxon>Bacteria</taxon>
        <taxon>Bacillati</taxon>
        <taxon>Actinomycetota</taxon>
        <taxon>Actinomycetes</taxon>
        <taxon>Micrococcales</taxon>
        <taxon>Brevibacteriaceae</taxon>
        <taxon>Brevibacterium</taxon>
    </lineage>
</organism>
<dbReference type="Pfam" id="PF00550">
    <property type="entry name" value="PP-binding"/>
    <property type="match status" value="1"/>
</dbReference>
<dbReference type="GO" id="GO:0044550">
    <property type="term" value="P:secondary metabolite biosynthetic process"/>
    <property type="evidence" value="ECO:0007669"/>
    <property type="project" value="TreeGrafter"/>
</dbReference>
<name>A0A4Z0KD14_BREAU</name>
<gene>
    <name evidence="3" type="ORF">EB834_19945</name>
</gene>
<dbReference type="Gene3D" id="1.10.1200.10">
    <property type="entry name" value="ACP-like"/>
    <property type="match status" value="1"/>
</dbReference>
<comment type="cofactor">
    <cofactor evidence="1">
        <name>pantetheine 4'-phosphate</name>
        <dbReference type="ChEBI" id="CHEBI:47942"/>
    </cofactor>
</comment>
<feature type="domain" description="Carrier" evidence="2">
    <location>
        <begin position="9"/>
        <end position="83"/>
    </location>
</feature>
<dbReference type="GO" id="GO:0005737">
    <property type="term" value="C:cytoplasm"/>
    <property type="evidence" value="ECO:0007669"/>
    <property type="project" value="TreeGrafter"/>
</dbReference>
<dbReference type="SUPFAM" id="SSF52777">
    <property type="entry name" value="CoA-dependent acyltransferases"/>
    <property type="match status" value="1"/>
</dbReference>
<evidence type="ECO:0000313" key="4">
    <source>
        <dbReference type="Proteomes" id="UP000297736"/>
    </source>
</evidence>
<dbReference type="GO" id="GO:0031177">
    <property type="term" value="F:phosphopantetheine binding"/>
    <property type="evidence" value="ECO:0007669"/>
    <property type="project" value="TreeGrafter"/>
</dbReference>
<proteinExistence type="predicted"/>
<feature type="non-terminal residue" evidence="3">
    <location>
        <position position="1"/>
    </location>
</feature>
<dbReference type="AlphaFoldDB" id="A0A4Z0KD14"/>
<reference evidence="3 4" key="1">
    <citation type="submission" date="2018-10" db="EMBL/GenBank/DDBJ databases">
        <title>Brevibacterium genomes from Austrain hard cheese rinds.</title>
        <authorList>
            <person name="Anast J.M."/>
            <person name="Dzieciol M."/>
            <person name="Schultz D.L."/>
            <person name="Mann E."/>
            <person name="Wagner M."/>
            <person name="Schmitz-Esser S."/>
        </authorList>
    </citation>
    <scope>NUCLEOTIDE SEQUENCE [LARGE SCALE GENOMIC DNA]</scope>
    <source>
        <strain evidence="3 4">L261</strain>
    </source>
</reference>
<sequence length="451" mass="48246">STGGRAPESDTEKLLADVFRDVLNLDDDTDLSVDDDFFRLGGDSILAARVVSFSLKQGLTFGLRHVFEKRTIAQLAAHLGVEDGTESEVRAEPVAVPPSPILEELRESGDAPNSWVHTEIIELATTADADRLGRTLNELRSRTDALRLRVDPKNKRLWLSEILPPATADDEQPLVVQASSLDEAAEAATSAVNITTGHPVAIAAVAGTTSTVLVVHAAAADRRGVHRLAQQVRALHDDETADSGAETSLANALENIETRGGDSDESRIEVWQALLERAGTKEALFDREQHSTVTIPTAAPGTEREQTLLTAIAQTIPDAVLDVDTSLSANERETPIGPLTSAAPVAPGDPDAAQVHASGEEFVLLRHHNRKGRRTLRKSTRPSILLTWEYAAPADESRLEGHEQLYSGVIRCRHKAGTPDEVAVTLVGFASDTSVALVDSITAALTGNTGQ</sequence>